<dbReference type="InterPro" id="IPR008928">
    <property type="entry name" value="6-hairpin_glycosidase_sf"/>
</dbReference>
<dbReference type="FunFam" id="3.30.2080.10:FF:000001">
    <property type="entry name" value="Alpha-1,2-mannosidase subfamily"/>
    <property type="match status" value="1"/>
</dbReference>
<dbReference type="Proteomes" id="UP000308181">
    <property type="component" value="Unassembled WGS sequence"/>
</dbReference>
<evidence type="ECO:0000256" key="4">
    <source>
        <dbReference type="SAM" id="SignalP"/>
    </source>
</evidence>
<keyword evidence="7" id="KW-0378">Hydrolase</keyword>
<evidence type="ECO:0000313" key="7">
    <source>
        <dbReference type="EMBL" id="TKB96380.1"/>
    </source>
</evidence>
<dbReference type="EMBL" id="SWBP01000005">
    <property type="protein sequence ID" value="TKB96380.1"/>
    <property type="molecule type" value="Genomic_DNA"/>
</dbReference>
<feature type="domain" description="Glycosyl hydrolase family 92 N-terminal" evidence="6">
    <location>
        <begin position="29"/>
        <end position="210"/>
    </location>
</feature>
<keyword evidence="4" id="KW-0732">Signal</keyword>
<dbReference type="Pfam" id="PF17678">
    <property type="entry name" value="Glyco_hydro_92N"/>
    <property type="match status" value="1"/>
</dbReference>
<dbReference type="GO" id="GO:0000224">
    <property type="term" value="F:peptide-N4-(N-acetyl-beta-glucosaminyl)asparagine amidase activity"/>
    <property type="evidence" value="ECO:0007669"/>
    <property type="project" value="TreeGrafter"/>
</dbReference>
<feature type="domain" description="Glycosyl hydrolase family 92" evidence="5">
    <location>
        <begin position="226"/>
        <end position="714"/>
    </location>
</feature>
<proteinExistence type="predicted"/>
<comment type="caution">
    <text evidence="7">The sequence shown here is derived from an EMBL/GenBank/DDBJ whole genome shotgun (WGS) entry which is preliminary data.</text>
</comment>
<dbReference type="Gene3D" id="3.30.2080.10">
    <property type="entry name" value="GH92 mannosidase domain"/>
    <property type="match status" value="1"/>
</dbReference>
<accession>A0A4U1C0C8</accession>
<dbReference type="GO" id="GO:0005975">
    <property type="term" value="P:carbohydrate metabolic process"/>
    <property type="evidence" value="ECO:0007669"/>
    <property type="project" value="InterPro"/>
</dbReference>
<gene>
    <name evidence="7" type="ORF">FA046_14475</name>
</gene>
<evidence type="ECO:0000313" key="8">
    <source>
        <dbReference type="Proteomes" id="UP000308181"/>
    </source>
</evidence>
<dbReference type="InterPro" id="IPR014718">
    <property type="entry name" value="GH-type_carb-bd"/>
</dbReference>
<feature type="signal peptide" evidence="4">
    <location>
        <begin position="1"/>
        <end position="20"/>
    </location>
</feature>
<dbReference type="InterPro" id="IPR041371">
    <property type="entry name" value="GH92_N"/>
</dbReference>
<organism evidence="7 8">
    <name type="scientific">Pedobacter cryophilus</name>
    <dbReference type="NCBI Taxonomy" id="2571271"/>
    <lineage>
        <taxon>Bacteria</taxon>
        <taxon>Pseudomonadati</taxon>
        <taxon>Bacteroidota</taxon>
        <taxon>Sphingobacteriia</taxon>
        <taxon>Sphingobacteriales</taxon>
        <taxon>Sphingobacteriaceae</taxon>
        <taxon>Pedobacter</taxon>
    </lineage>
</organism>
<dbReference type="Gene3D" id="1.20.1610.10">
    <property type="entry name" value="alpha-1,2-mannosidases domains"/>
    <property type="match status" value="1"/>
</dbReference>
<name>A0A4U1C0C8_9SPHI</name>
<dbReference type="PANTHER" id="PTHR12143:SF43">
    <property type="entry name" value="PUTATIVE-RELATED"/>
    <property type="match status" value="1"/>
</dbReference>
<keyword evidence="8" id="KW-1185">Reference proteome</keyword>
<dbReference type="SUPFAM" id="SSF48208">
    <property type="entry name" value="Six-hairpin glycosidases"/>
    <property type="match status" value="1"/>
</dbReference>
<dbReference type="RefSeq" id="WP_136827249.1">
    <property type="nucleotide sequence ID" value="NZ_SWBP01000005.1"/>
</dbReference>
<dbReference type="InterPro" id="IPR005887">
    <property type="entry name" value="GH92_a_mannosidase_put"/>
</dbReference>
<dbReference type="AlphaFoldDB" id="A0A4U1C0C8"/>
<dbReference type="OrthoDB" id="9758101at2"/>
<dbReference type="Gene3D" id="1.20.1050.60">
    <property type="entry name" value="alpha-1,2-mannosidase"/>
    <property type="match status" value="1"/>
</dbReference>
<evidence type="ECO:0000256" key="3">
    <source>
        <dbReference type="ARBA" id="ARBA00022837"/>
    </source>
</evidence>
<dbReference type="GO" id="GO:0030246">
    <property type="term" value="F:carbohydrate binding"/>
    <property type="evidence" value="ECO:0007669"/>
    <property type="project" value="InterPro"/>
</dbReference>
<comment type="subunit">
    <text evidence="2">Monomer.</text>
</comment>
<protein>
    <submittedName>
        <fullName evidence="7">Glycoside hydrolase family 92 protein</fullName>
    </submittedName>
</protein>
<dbReference type="PANTHER" id="PTHR12143">
    <property type="entry name" value="PEPTIDE N-GLYCANASE PNGASE -RELATED"/>
    <property type="match status" value="1"/>
</dbReference>
<evidence type="ECO:0000256" key="1">
    <source>
        <dbReference type="ARBA" id="ARBA00001913"/>
    </source>
</evidence>
<dbReference type="InterPro" id="IPR050883">
    <property type="entry name" value="PNGase"/>
</dbReference>
<reference evidence="7 8" key="1">
    <citation type="submission" date="2019-04" db="EMBL/GenBank/DDBJ databases">
        <title>Pedobacter sp. AR-3-17 sp. nov., isolated from Arctic soil.</title>
        <authorList>
            <person name="Dahal R.H."/>
            <person name="Kim D.-U."/>
        </authorList>
    </citation>
    <scope>NUCLEOTIDE SEQUENCE [LARGE SCALE GENOMIC DNA]</scope>
    <source>
        <strain evidence="7 8">AR-3-17</strain>
    </source>
</reference>
<sequence length="734" mass="84106">MMLNYKFIAAILFLGSSVFAQNKTSNLSYVDPTIGGVGVILEPTRPVVHLPNSMLRVYPMKKDQLDDQISQFPLNVASHRIAWVFSFLPVCDSNVDKLWTARFSIEKEQTTPYYYQAEEEISQNTVEFTPTAKCGFFQTKFNNKADKYLRLGIWGSEGQLNVSDKRVITGTESFSGMKAYFYGETDTDIEQVKFQDKNQHKLLARVSDNTASVGFKYGISYISIEQAKQNLYKEIPGWDFNAIKNNAYITWDKLLDQVQIKGGSLAQKRVFYTSLYRSYERVVDINEYGQYYSAYDHKIHQSKEPFFVDNWLWDTYIALEPLHMILNPKQEAEKIRSYIDMYKQGGWMPSFAVTFGDWPAMTGNNAAIWMSDAWFKGIKDFDLKTAYEGMKKNSLQGTILPWRNGAATSLDSFYNKNGYMPGLKIGETEPVKEVDAGWEKRQSVSVTLDNSYSDWCIANLASYNKNKADQSLFLKRSENYKNVFRVEKGFMWPKDKDGNWIEPFEPKLAGREYFTENNAYNFNWDVKHDFKGLFALMGGRKNAEEKLDQLFREELGLPKYKYWYTQPDASGLVGQYVMGNEPGLHIPYLYNYTGSPWKTQKRIRMLLDTWFTDNLFGMPGDEDGGGMSAFVVFSMMGFFPVTPGVPVYNIGSPIFDRVSIRLTDGSVFEITAVNNSAENKYIQKASLNGKDLNKPWFTHEDLIKGGKLVFVMGNKPNTEWGNSEDAAPLSIINK</sequence>
<keyword evidence="3" id="KW-0106">Calcium</keyword>
<comment type="cofactor">
    <cofactor evidence="1">
        <name>Ca(2+)</name>
        <dbReference type="ChEBI" id="CHEBI:29108"/>
    </cofactor>
</comment>
<evidence type="ECO:0000256" key="2">
    <source>
        <dbReference type="ARBA" id="ARBA00011245"/>
    </source>
</evidence>
<dbReference type="GO" id="GO:0005829">
    <property type="term" value="C:cytosol"/>
    <property type="evidence" value="ECO:0007669"/>
    <property type="project" value="TreeGrafter"/>
</dbReference>
<dbReference type="Pfam" id="PF07971">
    <property type="entry name" value="Glyco_hydro_92"/>
    <property type="match status" value="1"/>
</dbReference>
<evidence type="ECO:0000259" key="6">
    <source>
        <dbReference type="Pfam" id="PF17678"/>
    </source>
</evidence>
<evidence type="ECO:0000259" key="5">
    <source>
        <dbReference type="Pfam" id="PF07971"/>
    </source>
</evidence>
<dbReference type="InterPro" id="IPR012939">
    <property type="entry name" value="Glyco_hydro_92"/>
</dbReference>
<feature type="chain" id="PRO_5020914761" evidence="4">
    <location>
        <begin position="21"/>
        <end position="734"/>
    </location>
</feature>
<dbReference type="Gene3D" id="2.70.98.10">
    <property type="match status" value="1"/>
</dbReference>
<dbReference type="GO" id="GO:0006516">
    <property type="term" value="P:glycoprotein catabolic process"/>
    <property type="evidence" value="ECO:0007669"/>
    <property type="project" value="TreeGrafter"/>
</dbReference>
<dbReference type="NCBIfam" id="TIGR01180">
    <property type="entry name" value="aman2_put"/>
    <property type="match status" value="1"/>
</dbReference>